<keyword evidence="2" id="KW-1185">Reference proteome</keyword>
<accession>A0A1Q5PRZ7</accession>
<comment type="caution">
    <text evidence="1">The sequence shown here is derived from an EMBL/GenBank/DDBJ whole genome shotgun (WGS) entry which is preliminary data.</text>
</comment>
<name>A0A1Q5PRZ7_9ACTO</name>
<proteinExistence type="predicted"/>
<sequence>MMNRRTGNNEKAHYLMQPLACEVKANSLGVSPGEVHRNSACLDTPCTCPASADAVMLAFATPSGPLNFALNLSVPLKGATLK</sequence>
<dbReference type="AlphaFoldDB" id="A0A1Q5PRZ7"/>
<dbReference type="Proteomes" id="UP000186465">
    <property type="component" value="Unassembled WGS sequence"/>
</dbReference>
<dbReference type="EMBL" id="MPDM01000002">
    <property type="protein sequence ID" value="OKL50336.1"/>
    <property type="molecule type" value="Genomic_DNA"/>
</dbReference>
<gene>
    <name evidence="1" type="ORF">BM477_02845</name>
</gene>
<organism evidence="1 2">
    <name type="scientific">Boudabousia marimammalium</name>
    <dbReference type="NCBI Taxonomy" id="156892"/>
    <lineage>
        <taxon>Bacteria</taxon>
        <taxon>Bacillati</taxon>
        <taxon>Actinomycetota</taxon>
        <taxon>Actinomycetes</taxon>
        <taxon>Actinomycetales</taxon>
        <taxon>Actinomycetaceae</taxon>
        <taxon>Boudabousia</taxon>
    </lineage>
</organism>
<reference evidence="2" key="1">
    <citation type="submission" date="2016-11" db="EMBL/GenBank/DDBJ databases">
        <title>Actinomyces gypaetusis sp. nov. isolated from Gypaetus barbatus in Qinghai Tibet Plateau China.</title>
        <authorList>
            <person name="Meng X."/>
        </authorList>
    </citation>
    <scope>NUCLEOTIDE SEQUENCE [LARGE SCALE GENOMIC DNA]</scope>
    <source>
        <strain evidence="2">DSM 15383</strain>
    </source>
</reference>
<evidence type="ECO:0000313" key="2">
    <source>
        <dbReference type="Proteomes" id="UP000186465"/>
    </source>
</evidence>
<evidence type="ECO:0000313" key="1">
    <source>
        <dbReference type="EMBL" id="OKL50336.1"/>
    </source>
</evidence>
<protein>
    <submittedName>
        <fullName evidence="1">Uncharacterized protein</fullName>
    </submittedName>
</protein>
<dbReference type="STRING" id="156892.BM477_02845"/>